<reference evidence="2" key="1">
    <citation type="submission" date="2017-03" db="EMBL/GenBank/DDBJ databases">
        <title>Phytopthora megakarya and P. palmivora, two closely related causual agents of cacao black pod achieved similar genome size and gene model numbers by different mechanisms.</title>
        <authorList>
            <person name="Ali S."/>
            <person name="Shao J."/>
            <person name="Larry D.J."/>
            <person name="Kronmiller B."/>
            <person name="Shen D."/>
            <person name="Strem M.D."/>
            <person name="Melnick R.L."/>
            <person name="Guiltinan M.J."/>
            <person name="Tyler B.M."/>
            <person name="Meinhardt L.W."/>
            <person name="Bailey B.A."/>
        </authorList>
    </citation>
    <scope>NUCLEOTIDE SEQUENCE [LARGE SCALE GENOMIC DNA]</scope>
    <source>
        <strain evidence="2">zdho120</strain>
    </source>
</reference>
<dbReference type="AlphaFoldDB" id="A0A225UU37"/>
<sequence length="83" mass="9376">MTSNPLDNEVGDSDYLEGDLTKEWARQIRELSRAESKNSIPMLEIATHLPLGNIKPFAGLRNKSEKLAQSLNLRDERNTHATE</sequence>
<dbReference type="Proteomes" id="UP000198211">
    <property type="component" value="Unassembled WGS sequence"/>
</dbReference>
<protein>
    <submittedName>
        <fullName evidence="1">Uncharacterized protein</fullName>
    </submittedName>
</protein>
<comment type="caution">
    <text evidence="1">The sequence shown here is derived from an EMBL/GenBank/DDBJ whole genome shotgun (WGS) entry which is preliminary data.</text>
</comment>
<name>A0A225UU37_9STRA</name>
<dbReference type="EMBL" id="NBNE01011503">
    <property type="protein sequence ID" value="OWY96533.1"/>
    <property type="molecule type" value="Genomic_DNA"/>
</dbReference>
<evidence type="ECO:0000313" key="2">
    <source>
        <dbReference type="Proteomes" id="UP000198211"/>
    </source>
</evidence>
<gene>
    <name evidence="1" type="ORF">PHMEG_00033176</name>
</gene>
<keyword evidence="2" id="KW-1185">Reference proteome</keyword>
<organism evidence="1 2">
    <name type="scientific">Phytophthora megakarya</name>
    <dbReference type="NCBI Taxonomy" id="4795"/>
    <lineage>
        <taxon>Eukaryota</taxon>
        <taxon>Sar</taxon>
        <taxon>Stramenopiles</taxon>
        <taxon>Oomycota</taxon>
        <taxon>Peronosporomycetes</taxon>
        <taxon>Peronosporales</taxon>
        <taxon>Peronosporaceae</taxon>
        <taxon>Phytophthora</taxon>
    </lineage>
</organism>
<accession>A0A225UU37</accession>
<proteinExistence type="predicted"/>
<evidence type="ECO:0000313" key="1">
    <source>
        <dbReference type="EMBL" id="OWY96533.1"/>
    </source>
</evidence>